<protein>
    <submittedName>
        <fullName evidence="6">Phosphopantetheinyl transferase</fullName>
    </submittedName>
</protein>
<sequence length="241" mass="26433">MTRPAVGEVWLELSDLTRCPPDPDDASWLDDAERQRAGQFVAAPDRERFVRRRMTLRRRLADLTGRPPAEVNYTTGPHGRPELTPVPRTPDVRFSVSSAGPLLLLAFTCAADVGVDIEEVRAYPELDDVAAQVLTEGQRTRLASLDRAARTGAFFDAWTALEARQKLSGQGFAVGWSPEALPTHAIHEAGWSLKDTGGRRSYRAALATHGTVNRVRWTVPGHIAVEGGPRVPPERDVAATR</sequence>
<evidence type="ECO:0000256" key="2">
    <source>
        <dbReference type="ARBA" id="ARBA00022679"/>
    </source>
</evidence>
<evidence type="ECO:0000313" key="8">
    <source>
        <dbReference type="Proteomes" id="UP000619376"/>
    </source>
</evidence>
<dbReference type="GO" id="GO:0000287">
    <property type="term" value="F:magnesium ion binding"/>
    <property type="evidence" value="ECO:0007669"/>
    <property type="project" value="InterPro"/>
</dbReference>
<dbReference type="InterPro" id="IPR037143">
    <property type="entry name" value="4-PPantetheinyl_Trfase_dom_sf"/>
</dbReference>
<dbReference type="RefSeq" id="WP_184111154.1">
    <property type="nucleotide sequence ID" value="NZ_BNAJ01000004.1"/>
</dbReference>
<dbReference type="AlphaFoldDB" id="A0A7W8KG51"/>
<evidence type="ECO:0000313" key="7">
    <source>
        <dbReference type="Proteomes" id="UP000539473"/>
    </source>
</evidence>
<dbReference type="Proteomes" id="UP000619376">
    <property type="component" value="Unassembled WGS sequence"/>
</dbReference>
<accession>A0A7W8KG51</accession>
<comment type="caution">
    <text evidence="6">The sequence shown here is derived from an EMBL/GenBank/DDBJ whole genome shotgun (WGS) entry which is preliminary data.</text>
</comment>
<dbReference type="PANTHER" id="PTHR12215">
    <property type="entry name" value="PHOSPHOPANTETHEINE TRANSFERASE"/>
    <property type="match status" value="1"/>
</dbReference>
<dbReference type="EMBL" id="JACHFK010000004">
    <property type="protein sequence ID" value="MBB5376493.1"/>
    <property type="molecule type" value="Genomic_DNA"/>
</dbReference>
<dbReference type="Gene3D" id="3.90.470.20">
    <property type="entry name" value="4'-phosphopantetheinyl transferase domain"/>
    <property type="match status" value="1"/>
</dbReference>
<dbReference type="GO" id="GO:0019878">
    <property type="term" value="P:lysine biosynthetic process via aminoadipic acid"/>
    <property type="evidence" value="ECO:0007669"/>
    <property type="project" value="TreeGrafter"/>
</dbReference>
<evidence type="ECO:0000256" key="3">
    <source>
        <dbReference type="SAM" id="MobiDB-lite"/>
    </source>
</evidence>
<keyword evidence="8" id="KW-1185">Reference proteome</keyword>
<reference evidence="5" key="4">
    <citation type="submission" date="2024-05" db="EMBL/GenBank/DDBJ databases">
        <authorList>
            <person name="Sun Q."/>
            <person name="Zhou Y."/>
        </authorList>
    </citation>
    <scope>NUCLEOTIDE SEQUENCE</scope>
    <source>
        <strain evidence="5">CGMCC 1.18437</strain>
    </source>
</reference>
<dbReference type="Pfam" id="PF01648">
    <property type="entry name" value="ACPS"/>
    <property type="match status" value="1"/>
</dbReference>
<proteinExistence type="inferred from homology"/>
<gene>
    <name evidence="5" type="ORF">GCM10017781_20080</name>
    <name evidence="6" type="ORF">HNQ07_001957</name>
</gene>
<organism evidence="6 7">
    <name type="scientific">Deinococcus metalli</name>
    <dbReference type="NCBI Taxonomy" id="1141878"/>
    <lineage>
        <taxon>Bacteria</taxon>
        <taxon>Thermotogati</taxon>
        <taxon>Deinococcota</taxon>
        <taxon>Deinococci</taxon>
        <taxon>Deinococcales</taxon>
        <taxon>Deinococcaceae</taxon>
        <taxon>Deinococcus</taxon>
    </lineage>
</organism>
<evidence type="ECO:0000259" key="4">
    <source>
        <dbReference type="Pfam" id="PF01648"/>
    </source>
</evidence>
<evidence type="ECO:0000256" key="1">
    <source>
        <dbReference type="ARBA" id="ARBA00010990"/>
    </source>
</evidence>
<dbReference type="PANTHER" id="PTHR12215:SF10">
    <property type="entry name" value="L-AMINOADIPATE-SEMIALDEHYDE DEHYDROGENASE-PHOSPHOPANTETHEINYL TRANSFERASE"/>
    <property type="match status" value="1"/>
</dbReference>
<reference evidence="6 7" key="3">
    <citation type="submission" date="2020-08" db="EMBL/GenBank/DDBJ databases">
        <title>Genomic Encyclopedia of Type Strains, Phase IV (KMG-IV): sequencing the most valuable type-strain genomes for metagenomic binning, comparative biology and taxonomic classification.</title>
        <authorList>
            <person name="Goeker M."/>
        </authorList>
    </citation>
    <scope>NUCLEOTIDE SEQUENCE [LARGE SCALE GENOMIC DNA]</scope>
    <source>
        <strain evidence="6 7">DSM 27521</strain>
    </source>
</reference>
<keyword evidence="2 6" id="KW-0808">Transferase</keyword>
<dbReference type="Proteomes" id="UP000539473">
    <property type="component" value="Unassembled WGS sequence"/>
</dbReference>
<evidence type="ECO:0000313" key="5">
    <source>
        <dbReference type="EMBL" id="GHF43623.1"/>
    </source>
</evidence>
<reference evidence="8" key="2">
    <citation type="journal article" date="2019" name="Int. J. Syst. Evol. Microbiol.">
        <title>The Global Catalogue of Microorganisms (GCM) 10K type strain sequencing project: providing services to taxonomists for standard genome sequencing and annotation.</title>
        <authorList>
            <consortium name="The Broad Institute Genomics Platform"/>
            <consortium name="The Broad Institute Genome Sequencing Center for Infectious Disease"/>
            <person name="Wu L."/>
            <person name="Ma J."/>
        </authorList>
    </citation>
    <scope>NUCLEOTIDE SEQUENCE [LARGE SCALE GENOMIC DNA]</scope>
    <source>
        <strain evidence="8">CGMCC 1.18437</strain>
    </source>
</reference>
<feature type="region of interest" description="Disordered" evidence="3">
    <location>
        <begin position="66"/>
        <end position="88"/>
    </location>
</feature>
<dbReference type="InterPro" id="IPR050559">
    <property type="entry name" value="P-Pant_transferase_sf"/>
</dbReference>
<reference evidence="5" key="1">
    <citation type="journal article" date="2014" name="Int. J. Syst. Evol. Microbiol.">
        <title>Complete genome of a new Firmicutes species belonging to the dominant human colonic microbiota ('Ruminococcus bicirculans') reveals two chromosomes and a selective capacity to utilize plant glucans.</title>
        <authorList>
            <consortium name="NISC Comparative Sequencing Program"/>
            <person name="Wegmann U."/>
            <person name="Louis P."/>
            <person name="Goesmann A."/>
            <person name="Henrissat B."/>
            <person name="Duncan S.H."/>
            <person name="Flint H.J."/>
        </authorList>
    </citation>
    <scope>NUCLEOTIDE SEQUENCE</scope>
    <source>
        <strain evidence="5">CGMCC 1.18437</strain>
    </source>
</reference>
<dbReference type="InterPro" id="IPR008278">
    <property type="entry name" value="4-PPantetheinyl_Trfase_dom"/>
</dbReference>
<dbReference type="EMBL" id="BNAJ01000004">
    <property type="protein sequence ID" value="GHF43623.1"/>
    <property type="molecule type" value="Genomic_DNA"/>
</dbReference>
<dbReference type="SUPFAM" id="SSF56214">
    <property type="entry name" value="4'-phosphopantetheinyl transferase"/>
    <property type="match status" value="2"/>
</dbReference>
<feature type="domain" description="4'-phosphopantetheinyl transferase" evidence="4">
    <location>
        <begin position="113"/>
        <end position="176"/>
    </location>
</feature>
<dbReference type="GO" id="GO:0005829">
    <property type="term" value="C:cytosol"/>
    <property type="evidence" value="ECO:0007669"/>
    <property type="project" value="TreeGrafter"/>
</dbReference>
<name>A0A7W8KG51_9DEIO</name>
<comment type="similarity">
    <text evidence="1">Belongs to the P-Pant transferase superfamily. Gsp/Sfp/HetI/AcpT family.</text>
</comment>
<dbReference type="GO" id="GO:0008897">
    <property type="term" value="F:holo-[acyl-carrier-protein] synthase activity"/>
    <property type="evidence" value="ECO:0007669"/>
    <property type="project" value="InterPro"/>
</dbReference>
<evidence type="ECO:0000313" key="6">
    <source>
        <dbReference type="EMBL" id="MBB5376493.1"/>
    </source>
</evidence>